<accession>A0ABW3CUY1</accession>
<dbReference type="PANTHER" id="PTHR39335:SF1">
    <property type="entry name" value="BLL4220 PROTEIN"/>
    <property type="match status" value="1"/>
</dbReference>
<gene>
    <name evidence="1" type="ORF">ACFQ1M_05080</name>
</gene>
<sequence length="483" mass="53181">MKNAFLFILGGLLFLSCSNDDSVDDGTPVPTGNTVKLGNDATFGNILTNSDGFTLYFFAPDSKDVSTCNDTCAINWPPFYQENLLLDNGLDVNDFGTITRNDGTQQNTYKGWPLYLFSNDSAPGVISGDGSGGNWFVAKPDYTVMMAKGQLVGRDLSGNETNLTSDYTEGDGETFYMTDAEGNTLYSFSKDFEGVNNFTNDNFSNNGVWPIFEEILENVPSVLDLGDFGMIDVFGRQQLTYKGWPLYYFGQDIQRGDNFGVGFPSAGVWPVLNPDIELPPVVWVGPALTFTKESNADWTLPENQDKITETVTITRQDRRQIYNYEYWQRTFGQDPSGADLFREFWGSIADTSSTTLNFTPTGGTKGLRWAILDDTGATTDWSGFEFYGQLGDPTHFYSFHNVASMIFELEGENGVSSVDDNFNINGTVGGSSTDMEALVGKKLGVWAVEEDIFFTLTFDTWGSGGSGGAVSYTRTTNQNEVVN</sequence>
<evidence type="ECO:0000313" key="2">
    <source>
        <dbReference type="Proteomes" id="UP001596978"/>
    </source>
</evidence>
<dbReference type="Proteomes" id="UP001596978">
    <property type="component" value="Unassembled WGS sequence"/>
</dbReference>
<reference evidence="2" key="1">
    <citation type="journal article" date="2019" name="Int. J. Syst. Evol. Microbiol.">
        <title>The Global Catalogue of Microorganisms (GCM) 10K type strain sequencing project: providing services to taxonomists for standard genome sequencing and annotation.</title>
        <authorList>
            <consortium name="The Broad Institute Genomics Platform"/>
            <consortium name="The Broad Institute Genome Sequencing Center for Infectious Disease"/>
            <person name="Wu L."/>
            <person name="Ma J."/>
        </authorList>
    </citation>
    <scope>NUCLEOTIDE SEQUENCE [LARGE SCALE GENOMIC DNA]</scope>
    <source>
        <strain evidence="2">CCUG 62952</strain>
    </source>
</reference>
<dbReference type="PANTHER" id="PTHR39335">
    <property type="entry name" value="BLL4220 PROTEIN"/>
    <property type="match status" value="1"/>
</dbReference>
<dbReference type="EMBL" id="JBHTJH010000004">
    <property type="protein sequence ID" value="MFD0861569.1"/>
    <property type="molecule type" value="Genomic_DNA"/>
</dbReference>
<proteinExistence type="predicted"/>
<keyword evidence="2" id="KW-1185">Reference proteome</keyword>
<dbReference type="PROSITE" id="PS51257">
    <property type="entry name" value="PROKAR_LIPOPROTEIN"/>
    <property type="match status" value="1"/>
</dbReference>
<protein>
    <submittedName>
        <fullName evidence="1">Uncharacterized protein</fullName>
    </submittedName>
</protein>
<organism evidence="1 2">
    <name type="scientific">Sungkyunkwania multivorans</name>
    <dbReference type="NCBI Taxonomy" id="1173618"/>
    <lineage>
        <taxon>Bacteria</taxon>
        <taxon>Pseudomonadati</taxon>
        <taxon>Bacteroidota</taxon>
        <taxon>Flavobacteriia</taxon>
        <taxon>Flavobacteriales</taxon>
        <taxon>Flavobacteriaceae</taxon>
        <taxon>Sungkyunkwania</taxon>
    </lineage>
</organism>
<comment type="caution">
    <text evidence="1">The sequence shown here is derived from an EMBL/GenBank/DDBJ whole genome shotgun (WGS) entry which is preliminary data.</text>
</comment>
<dbReference type="InterPro" id="IPR005297">
    <property type="entry name" value="Lipoprotein_repeat"/>
</dbReference>
<dbReference type="RefSeq" id="WP_386404832.1">
    <property type="nucleotide sequence ID" value="NZ_JBHTJH010000004.1"/>
</dbReference>
<dbReference type="Pfam" id="PF03640">
    <property type="entry name" value="Lipoprotein_15"/>
    <property type="match status" value="3"/>
</dbReference>
<name>A0ABW3CUY1_9FLAO</name>
<evidence type="ECO:0000313" key="1">
    <source>
        <dbReference type="EMBL" id="MFD0861569.1"/>
    </source>
</evidence>